<evidence type="ECO:0000256" key="2">
    <source>
        <dbReference type="SAM" id="Phobius"/>
    </source>
</evidence>
<reference evidence="3" key="2">
    <citation type="submission" date="2023-05" db="EMBL/GenBank/DDBJ databases">
        <authorList>
            <consortium name="Lawrence Berkeley National Laboratory"/>
            <person name="Steindorff A."/>
            <person name="Hensen N."/>
            <person name="Bonometti L."/>
            <person name="Westerberg I."/>
            <person name="Brannstrom I.O."/>
            <person name="Guillou S."/>
            <person name="Cros-Aarteil S."/>
            <person name="Calhoun S."/>
            <person name="Haridas S."/>
            <person name="Kuo A."/>
            <person name="Mondo S."/>
            <person name="Pangilinan J."/>
            <person name="Riley R."/>
            <person name="Labutti K."/>
            <person name="Andreopoulos B."/>
            <person name="Lipzen A."/>
            <person name="Chen C."/>
            <person name="Yanf M."/>
            <person name="Daum C."/>
            <person name="Ng V."/>
            <person name="Clum A."/>
            <person name="Ohm R."/>
            <person name="Martin F."/>
            <person name="Silar P."/>
            <person name="Natvig D."/>
            <person name="Lalanne C."/>
            <person name="Gautier V."/>
            <person name="Ament-Velasquez S.L."/>
            <person name="Kruys A."/>
            <person name="Hutchinson M.I."/>
            <person name="Powell A.J."/>
            <person name="Barry K."/>
            <person name="Miller A.N."/>
            <person name="Grigoriev I.V."/>
            <person name="Debuchy R."/>
            <person name="Gladieux P."/>
            <person name="Thoren M.H."/>
            <person name="Johannesson H."/>
        </authorList>
    </citation>
    <scope>NUCLEOTIDE SEQUENCE</scope>
    <source>
        <strain evidence="3">PSN243</strain>
    </source>
</reference>
<keyword evidence="2" id="KW-0472">Membrane</keyword>
<organism evidence="3 4">
    <name type="scientific">Podospora aff. communis PSN243</name>
    <dbReference type="NCBI Taxonomy" id="3040156"/>
    <lineage>
        <taxon>Eukaryota</taxon>
        <taxon>Fungi</taxon>
        <taxon>Dikarya</taxon>
        <taxon>Ascomycota</taxon>
        <taxon>Pezizomycotina</taxon>
        <taxon>Sordariomycetes</taxon>
        <taxon>Sordariomycetidae</taxon>
        <taxon>Sordariales</taxon>
        <taxon>Podosporaceae</taxon>
        <taxon>Podospora</taxon>
    </lineage>
</organism>
<proteinExistence type="predicted"/>
<protein>
    <submittedName>
        <fullName evidence="3">Uncharacterized protein</fullName>
    </submittedName>
</protein>
<accession>A0AAV9H2P6</accession>
<comment type="caution">
    <text evidence="3">The sequence shown here is derived from an EMBL/GenBank/DDBJ whole genome shotgun (WGS) entry which is preliminary data.</text>
</comment>
<evidence type="ECO:0000256" key="1">
    <source>
        <dbReference type="SAM" id="MobiDB-lite"/>
    </source>
</evidence>
<feature type="transmembrane region" description="Helical" evidence="2">
    <location>
        <begin position="138"/>
        <end position="157"/>
    </location>
</feature>
<dbReference type="AlphaFoldDB" id="A0AAV9H2P6"/>
<dbReference type="EMBL" id="MU865915">
    <property type="protein sequence ID" value="KAK4454883.1"/>
    <property type="molecule type" value="Genomic_DNA"/>
</dbReference>
<sequence length="171" mass="19116">MRATQSHPLEIKNGHRSTIESPKLTSEHPVSWQAAWWALVPLSIAAMTQPCGRVLGSDSPNLRFYIRASPITCALDCVHFLGVLLLGCSPDWRLFSRNIKYELNRRFRGDPFNHDSSSAQDSRTMKLVAMQGIPWTKAWTLMFFVSVAMGEILGILAERYSVSDPGASCFS</sequence>
<evidence type="ECO:0000313" key="3">
    <source>
        <dbReference type="EMBL" id="KAK4454883.1"/>
    </source>
</evidence>
<keyword evidence="2" id="KW-1133">Transmembrane helix</keyword>
<name>A0AAV9H2P6_9PEZI</name>
<reference evidence="3" key="1">
    <citation type="journal article" date="2023" name="Mol. Phylogenet. Evol.">
        <title>Genome-scale phylogeny and comparative genomics of the fungal order Sordariales.</title>
        <authorList>
            <person name="Hensen N."/>
            <person name="Bonometti L."/>
            <person name="Westerberg I."/>
            <person name="Brannstrom I.O."/>
            <person name="Guillou S."/>
            <person name="Cros-Aarteil S."/>
            <person name="Calhoun S."/>
            <person name="Haridas S."/>
            <person name="Kuo A."/>
            <person name="Mondo S."/>
            <person name="Pangilinan J."/>
            <person name="Riley R."/>
            <person name="LaButti K."/>
            <person name="Andreopoulos B."/>
            <person name="Lipzen A."/>
            <person name="Chen C."/>
            <person name="Yan M."/>
            <person name="Daum C."/>
            <person name="Ng V."/>
            <person name="Clum A."/>
            <person name="Steindorff A."/>
            <person name="Ohm R.A."/>
            <person name="Martin F."/>
            <person name="Silar P."/>
            <person name="Natvig D.O."/>
            <person name="Lalanne C."/>
            <person name="Gautier V."/>
            <person name="Ament-Velasquez S.L."/>
            <person name="Kruys A."/>
            <person name="Hutchinson M.I."/>
            <person name="Powell A.J."/>
            <person name="Barry K."/>
            <person name="Miller A.N."/>
            <person name="Grigoriev I.V."/>
            <person name="Debuchy R."/>
            <person name="Gladieux P."/>
            <person name="Hiltunen Thoren M."/>
            <person name="Johannesson H."/>
        </authorList>
    </citation>
    <scope>NUCLEOTIDE SEQUENCE</scope>
    <source>
        <strain evidence="3">PSN243</strain>
    </source>
</reference>
<gene>
    <name evidence="3" type="ORF">QBC34DRAFT_464749</name>
</gene>
<keyword evidence="2" id="KW-0812">Transmembrane</keyword>
<dbReference type="Proteomes" id="UP001321760">
    <property type="component" value="Unassembled WGS sequence"/>
</dbReference>
<keyword evidence="4" id="KW-1185">Reference proteome</keyword>
<feature type="region of interest" description="Disordered" evidence="1">
    <location>
        <begin position="1"/>
        <end position="24"/>
    </location>
</feature>
<evidence type="ECO:0000313" key="4">
    <source>
        <dbReference type="Proteomes" id="UP001321760"/>
    </source>
</evidence>